<dbReference type="EMBL" id="LN899825">
    <property type="protein sequence ID" value="CUV33789.1"/>
    <property type="molecule type" value="Genomic_DNA"/>
</dbReference>
<organism evidence="6">
    <name type="scientific">Ralstonia solanacearum</name>
    <name type="common">Pseudomonas solanacearum</name>
    <dbReference type="NCBI Taxonomy" id="305"/>
    <lineage>
        <taxon>Bacteria</taxon>
        <taxon>Pseudomonadati</taxon>
        <taxon>Pseudomonadota</taxon>
        <taxon>Betaproteobacteria</taxon>
        <taxon>Burkholderiales</taxon>
        <taxon>Burkholderiaceae</taxon>
        <taxon>Ralstonia</taxon>
        <taxon>Ralstonia solanacearum species complex</taxon>
    </lineage>
</organism>
<proteinExistence type="predicted"/>
<accession>A0A0S4X0N4</accession>
<evidence type="ECO:0000313" key="1">
    <source>
        <dbReference type="EMBL" id="CUV20771.1"/>
    </source>
</evidence>
<protein>
    <submittedName>
        <fullName evidence="6">Uncharacterized protein</fullName>
    </submittedName>
</protein>
<gene>
    <name evidence="8" type="ORF">LH706_13795</name>
    <name evidence="1" type="ORF">PSS4_v1_1720013</name>
    <name evidence="7" type="ORF">RD1301_v1_1280006</name>
    <name evidence="2" type="ORF">RUN1744_v1_1270005</name>
    <name evidence="3" type="ORF">RUN1985_v1_470008</name>
    <name evidence="6" type="ORF">RUN215_v1_1300008</name>
    <name evidence="4" type="ORF">TD1301_v1_550028</name>
    <name evidence="5" type="ORF">TF3108_v1_700006</name>
</gene>
<reference evidence="6" key="1">
    <citation type="submission" date="2015-10" db="EMBL/GenBank/DDBJ databases">
        <authorList>
            <person name="Gilbert D.G."/>
        </authorList>
    </citation>
    <scope>NUCLEOTIDE SEQUENCE</scope>
    <source>
        <strain evidence="6">Phyl III-seqv23</strain>
    </source>
</reference>
<dbReference type="EMBL" id="LN899826">
    <property type="protein sequence ID" value="CUV41164.1"/>
    <property type="molecule type" value="Genomic_DNA"/>
</dbReference>
<evidence type="ECO:0000313" key="6">
    <source>
        <dbReference type="EMBL" id="CUV57384.1"/>
    </source>
</evidence>
<evidence type="ECO:0000313" key="8">
    <source>
        <dbReference type="EMBL" id="UZF14094.1"/>
    </source>
</evidence>
<dbReference type="EMBL" id="LN899821">
    <property type="protein sequence ID" value="CUV20771.1"/>
    <property type="molecule type" value="Genomic_DNA"/>
</dbReference>
<evidence type="ECO:0000313" key="3">
    <source>
        <dbReference type="EMBL" id="CUV29579.1"/>
    </source>
</evidence>
<dbReference type="AlphaFoldDB" id="A0A0S4X0N4"/>
<reference evidence="8" key="2">
    <citation type="submission" date="2021-10" db="EMBL/GenBank/DDBJ databases">
        <title>Complete genome sequences of five Ralstonia solancearum strains isolated from sunflower.</title>
        <authorList>
            <person name="She X."/>
            <person name="He Z."/>
        </authorList>
    </citation>
    <scope>NUCLEOTIDE SEQUENCE</scope>
    <source>
        <strain evidence="8">RS638</strain>
    </source>
</reference>
<dbReference type="EMBL" id="LN899822">
    <property type="protein sequence ID" value="CUV61066.1"/>
    <property type="molecule type" value="Genomic_DNA"/>
</dbReference>
<evidence type="ECO:0000313" key="2">
    <source>
        <dbReference type="EMBL" id="CUV26140.1"/>
    </source>
</evidence>
<evidence type="ECO:0000313" key="4">
    <source>
        <dbReference type="EMBL" id="CUV33789.1"/>
    </source>
</evidence>
<dbReference type="EMBL" id="LN899823">
    <property type="protein sequence ID" value="CUV26140.1"/>
    <property type="molecule type" value="Genomic_DNA"/>
</dbReference>
<evidence type="ECO:0000313" key="5">
    <source>
        <dbReference type="EMBL" id="CUV41164.1"/>
    </source>
</evidence>
<evidence type="ECO:0000313" key="7">
    <source>
        <dbReference type="EMBL" id="CUV61066.1"/>
    </source>
</evidence>
<dbReference type="EMBL" id="CP085043">
    <property type="protein sequence ID" value="UZF14094.1"/>
    <property type="molecule type" value="Genomic_DNA"/>
</dbReference>
<sequence length="71" mass="7881">MISSLNLTNGKLEIRTTQRGDQRWFSEYRFTPDDGRATGWATAEIPEGFISSDLAFSAAILLGQQCAELAR</sequence>
<dbReference type="EMBL" id="LN899820">
    <property type="protein sequence ID" value="CUV57384.1"/>
    <property type="molecule type" value="Genomic_DNA"/>
</dbReference>
<dbReference type="EMBL" id="LN899824">
    <property type="protein sequence ID" value="CUV29579.1"/>
    <property type="molecule type" value="Genomic_DNA"/>
</dbReference>
<name>A0A0S4X0N4_RALSL</name>